<sequence length="71" mass="7800">MVNELVNAGSKTIKAIKVDEAFTQPDLLGLTFAAQLLLVELNLVCWAQLSLVELNLVCWAQLSLTELNLIC</sequence>
<keyword evidence="2" id="KW-1185">Reference proteome</keyword>
<reference evidence="1 2" key="1">
    <citation type="submission" date="2021-06" db="EMBL/GenBank/DDBJ databases">
        <authorList>
            <person name="Kallberg Y."/>
            <person name="Tangrot J."/>
            <person name="Rosling A."/>
        </authorList>
    </citation>
    <scope>NUCLEOTIDE SEQUENCE [LARGE SCALE GENOMIC DNA]</scope>
    <source>
        <strain evidence="1 2">120-4 pot B 10/14</strain>
    </source>
</reference>
<proteinExistence type="predicted"/>
<name>A0ABN7VRH1_GIGMA</name>
<accession>A0ABN7VRH1</accession>
<gene>
    <name evidence="1" type="ORF">GMARGA_LOCUS21319</name>
</gene>
<evidence type="ECO:0000313" key="1">
    <source>
        <dbReference type="EMBL" id="CAG8791643.1"/>
    </source>
</evidence>
<organism evidence="1 2">
    <name type="scientific">Gigaspora margarita</name>
    <dbReference type="NCBI Taxonomy" id="4874"/>
    <lineage>
        <taxon>Eukaryota</taxon>
        <taxon>Fungi</taxon>
        <taxon>Fungi incertae sedis</taxon>
        <taxon>Mucoromycota</taxon>
        <taxon>Glomeromycotina</taxon>
        <taxon>Glomeromycetes</taxon>
        <taxon>Diversisporales</taxon>
        <taxon>Gigasporaceae</taxon>
        <taxon>Gigaspora</taxon>
    </lineage>
</organism>
<protein>
    <submittedName>
        <fullName evidence="1">9898_t:CDS:1</fullName>
    </submittedName>
</protein>
<evidence type="ECO:0000313" key="2">
    <source>
        <dbReference type="Proteomes" id="UP000789901"/>
    </source>
</evidence>
<dbReference type="EMBL" id="CAJVQB010019571">
    <property type="protein sequence ID" value="CAG8791643.1"/>
    <property type="molecule type" value="Genomic_DNA"/>
</dbReference>
<dbReference type="Proteomes" id="UP000789901">
    <property type="component" value="Unassembled WGS sequence"/>
</dbReference>
<comment type="caution">
    <text evidence="1">The sequence shown here is derived from an EMBL/GenBank/DDBJ whole genome shotgun (WGS) entry which is preliminary data.</text>
</comment>